<dbReference type="OrthoDB" id="260807at2759"/>
<reference evidence="8 9" key="1">
    <citation type="submission" date="2019-09" db="EMBL/GenBank/DDBJ databases">
        <authorList>
            <person name="Brejova B."/>
        </authorList>
    </citation>
    <scope>NUCLEOTIDE SEQUENCE [LARGE SCALE GENOMIC DNA]</scope>
</reference>
<dbReference type="PANTHER" id="PTHR11101:SF80">
    <property type="entry name" value="PHOSPHATE TRANSPORTER"/>
    <property type="match status" value="1"/>
</dbReference>
<protein>
    <recommendedName>
        <fullName evidence="7">Phosphate transporter</fullName>
    </recommendedName>
</protein>
<sequence>MALHQFDYIFAIGMMFAFLDAWNIGANDVANSFATSVSSRALTYPQAMIIAAICEFLGATLAGARVSDTIRNKIIDVALFDNAPAGLMLTMACALVGSSLWLTLATKLGAPVSTTHSIVGGIIGAGIAAVGANNIHWGWNGFAKIVASWFIAPMISGGFAAVTFLITKYLILERKNSLKRALFAIPFYCALTAGVLIMVIVWKGAPNLKLDNLSDGQVLGAIFGGAGGAILLYAIFWYPYLYRKLVLEDWTLKTYHVFLGPLLWKRGEVPPIPEGHKVQIVIDYYEGNRTREEYENAIDSGLAGVDPKLIETRSESHDSDDLETKGAISTSIEGVETNPTEKPIRFDMIRKENFMIMVKTPKYWPRLVWLALTNGVRQDVVNHQRNDTSFLGKNVQDMHARAKKYDNKTEHLFSLLQGLTAGTASFAHGANDISNAAGPLSTIYLVWSTNTSGRKAEVPVWVLCYTAAALCIGLWTYGYNLMRNLGNKLTLQSPSRGFNMELGAAITVVFATRLSLPVSTTQCLVGAVVFVGLCNGDVKAVNWRMVAWSYMGWFLTVPCAGLIAGIIMGIICNAPKVGVVYEMS</sequence>
<accession>A0A5E8BCH0</accession>
<dbReference type="AlphaFoldDB" id="A0A5E8BCH0"/>
<evidence type="ECO:0000256" key="4">
    <source>
        <dbReference type="ARBA" id="ARBA00022692"/>
    </source>
</evidence>
<comment type="subcellular location">
    <subcellularLocation>
        <location evidence="1 7">Membrane</location>
        <topology evidence="1 7">Multi-pass membrane protein</topology>
    </subcellularLocation>
</comment>
<evidence type="ECO:0000256" key="1">
    <source>
        <dbReference type="ARBA" id="ARBA00004141"/>
    </source>
</evidence>
<evidence type="ECO:0000256" key="2">
    <source>
        <dbReference type="ARBA" id="ARBA00022448"/>
    </source>
</evidence>
<feature type="transmembrane region" description="Helical" evidence="7">
    <location>
        <begin position="183"/>
        <end position="205"/>
    </location>
</feature>
<dbReference type="EMBL" id="CABVLU010000002">
    <property type="protein sequence ID" value="VVT48761.1"/>
    <property type="molecule type" value="Genomic_DNA"/>
</dbReference>
<dbReference type="GO" id="GO:0016020">
    <property type="term" value="C:membrane"/>
    <property type="evidence" value="ECO:0007669"/>
    <property type="project" value="UniProtKB-SubCell"/>
</dbReference>
<evidence type="ECO:0000313" key="8">
    <source>
        <dbReference type="EMBL" id="VVT48761.1"/>
    </source>
</evidence>
<keyword evidence="3 7" id="KW-0592">Phosphate transport</keyword>
<dbReference type="RefSeq" id="XP_031852549.1">
    <property type="nucleotide sequence ID" value="XM_031996658.1"/>
</dbReference>
<proteinExistence type="inferred from homology"/>
<dbReference type="PANTHER" id="PTHR11101">
    <property type="entry name" value="PHOSPHATE TRANSPORTER"/>
    <property type="match status" value="1"/>
</dbReference>
<keyword evidence="9" id="KW-1185">Reference proteome</keyword>
<comment type="similarity">
    <text evidence="7">Belongs to the inorganic phosphate transporter (PiT) (TC 2.A.20) family.</text>
</comment>
<feature type="transmembrane region" description="Helical" evidence="7">
    <location>
        <begin position="86"/>
        <end position="106"/>
    </location>
</feature>
<dbReference type="Proteomes" id="UP000398389">
    <property type="component" value="Unassembled WGS sequence"/>
</dbReference>
<keyword evidence="2 7" id="KW-0813">Transport</keyword>
<feature type="transmembrane region" description="Helical" evidence="7">
    <location>
        <begin position="145"/>
        <end position="171"/>
    </location>
</feature>
<evidence type="ECO:0000256" key="3">
    <source>
        <dbReference type="ARBA" id="ARBA00022592"/>
    </source>
</evidence>
<feature type="transmembrane region" description="Helical" evidence="7">
    <location>
        <begin position="47"/>
        <end position="66"/>
    </location>
</feature>
<dbReference type="Pfam" id="PF01384">
    <property type="entry name" value="PHO4"/>
    <property type="match status" value="1"/>
</dbReference>
<keyword evidence="4 7" id="KW-0812">Transmembrane</keyword>
<feature type="transmembrane region" description="Helical" evidence="7">
    <location>
        <begin position="458"/>
        <end position="478"/>
    </location>
</feature>
<evidence type="ECO:0000256" key="7">
    <source>
        <dbReference type="RuleBase" id="RU363058"/>
    </source>
</evidence>
<name>A0A5E8BCH0_9ASCO</name>
<dbReference type="GO" id="GO:0005315">
    <property type="term" value="F:phosphate transmembrane transporter activity"/>
    <property type="evidence" value="ECO:0007669"/>
    <property type="project" value="InterPro"/>
</dbReference>
<keyword evidence="6 7" id="KW-0472">Membrane</keyword>
<dbReference type="InterPro" id="IPR001204">
    <property type="entry name" value="Phos_transporter"/>
</dbReference>
<feature type="transmembrane region" description="Helical" evidence="7">
    <location>
        <begin position="6"/>
        <end position="26"/>
    </location>
</feature>
<organism evidence="8 9">
    <name type="scientific">Magnusiomyces paraingens</name>
    <dbReference type="NCBI Taxonomy" id="2606893"/>
    <lineage>
        <taxon>Eukaryota</taxon>
        <taxon>Fungi</taxon>
        <taxon>Dikarya</taxon>
        <taxon>Ascomycota</taxon>
        <taxon>Saccharomycotina</taxon>
        <taxon>Dipodascomycetes</taxon>
        <taxon>Dipodascales</taxon>
        <taxon>Dipodascaceae</taxon>
        <taxon>Magnusiomyces</taxon>
    </lineage>
</organism>
<evidence type="ECO:0000256" key="5">
    <source>
        <dbReference type="ARBA" id="ARBA00022989"/>
    </source>
</evidence>
<dbReference type="GO" id="GO:0035435">
    <property type="term" value="P:phosphate ion transmembrane transport"/>
    <property type="evidence" value="ECO:0007669"/>
    <property type="project" value="TreeGrafter"/>
</dbReference>
<gene>
    <name evidence="8" type="ORF">SAPINGB_P001938</name>
</gene>
<dbReference type="GeneID" id="43580758"/>
<feature type="transmembrane region" description="Helical" evidence="7">
    <location>
        <begin position="217"/>
        <end position="238"/>
    </location>
</feature>
<feature type="transmembrane region" description="Helical" evidence="7">
    <location>
        <begin position="523"/>
        <end position="541"/>
    </location>
</feature>
<comment type="function">
    <text evidence="7">Sodium-phosphate symporter.</text>
</comment>
<keyword evidence="5 7" id="KW-1133">Transmembrane helix</keyword>
<feature type="transmembrane region" description="Helical" evidence="7">
    <location>
        <begin position="553"/>
        <end position="574"/>
    </location>
</feature>
<evidence type="ECO:0000313" key="9">
    <source>
        <dbReference type="Proteomes" id="UP000398389"/>
    </source>
</evidence>
<evidence type="ECO:0000256" key="6">
    <source>
        <dbReference type="ARBA" id="ARBA00023136"/>
    </source>
</evidence>